<evidence type="ECO:0000313" key="4">
    <source>
        <dbReference type="Proteomes" id="UP001230207"/>
    </source>
</evidence>
<feature type="transmembrane region" description="Helical" evidence="1">
    <location>
        <begin position="121"/>
        <end position="141"/>
    </location>
</feature>
<dbReference type="Proteomes" id="UP001230207">
    <property type="component" value="Unassembled WGS sequence"/>
</dbReference>
<keyword evidence="1" id="KW-0812">Transmembrane</keyword>
<feature type="transmembrane region" description="Helical" evidence="1">
    <location>
        <begin position="187"/>
        <end position="208"/>
    </location>
</feature>
<dbReference type="RefSeq" id="WP_307229447.1">
    <property type="nucleotide sequence ID" value="NZ_JAUSVF010000001.1"/>
</dbReference>
<evidence type="ECO:0000256" key="1">
    <source>
        <dbReference type="SAM" id="Phobius"/>
    </source>
</evidence>
<sequence length="334" mass="36388">MSLENAAIHSGSEVTSEPRSRRRIGVIDVLRGIALIAMAIYHFSWDLEYFHYLEPGTVGSGGWKLFARLIAGSFLFLAGFSLVLGNYPEFKARGFLIRLGKIVAAALVITVATWFAFPDAFIFFGILHSIAAASVIGLLFLRLPPVLTLAVAAAAFAAPFYLRSPVFDMPALWWVGLSETLPRSNDYVPLLPWLAPFLAGLALARIALSTGLTERMASINTRGRLARGLSFGGRHSLAVYLIHQPLLFSLVYLFALVFPAPQPDPTEGFRNNCTVTCSKTESPTLCAAFCGCTLDRLVEQDLFSALNAGQIDINTDPRIATITEQCTVDARAKE</sequence>
<accession>A0ABU0BP80</accession>
<feature type="transmembrane region" description="Helical" evidence="1">
    <location>
        <begin position="237"/>
        <end position="258"/>
    </location>
</feature>
<keyword evidence="1" id="KW-0472">Membrane</keyword>
<keyword evidence="1" id="KW-1133">Transmembrane helix</keyword>
<feature type="transmembrane region" description="Helical" evidence="1">
    <location>
        <begin position="96"/>
        <end position="115"/>
    </location>
</feature>
<keyword evidence="4" id="KW-1185">Reference proteome</keyword>
<dbReference type="Pfam" id="PF07786">
    <property type="entry name" value="HGSNAT_cat"/>
    <property type="match status" value="1"/>
</dbReference>
<gene>
    <name evidence="3" type="ORF">QO002_002193</name>
</gene>
<dbReference type="EMBL" id="JAUSVF010000001">
    <property type="protein sequence ID" value="MDQ0320055.1"/>
    <property type="molecule type" value="Genomic_DNA"/>
</dbReference>
<comment type="caution">
    <text evidence="3">The sequence shown here is derived from an EMBL/GenBank/DDBJ whole genome shotgun (WGS) entry which is preliminary data.</text>
</comment>
<name>A0ABU0BP80_9HYPH</name>
<feature type="transmembrane region" description="Helical" evidence="1">
    <location>
        <begin position="65"/>
        <end position="84"/>
    </location>
</feature>
<proteinExistence type="predicted"/>
<protein>
    <submittedName>
        <fullName evidence="3">Membrane protein</fullName>
    </submittedName>
</protein>
<organism evidence="3 4">
    <name type="scientific">Pararhizobium capsulatum DSM 1112</name>
    <dbReference type="NCBI Taxonomy" id="1121113"/>
    <lineage>
        <taxon>Bacteria</taxon>
        <taxon>Pseudomonadati</taxon>
        <taxon>Pseudomonadota</taxon>
        <taxon>Alphaproteobacteria</taxon>
        <taxon>Hyphomicrobiales</taxon>
        <taxon>Rhizobiaceae</taxon>
        <taxon>Rhizobium/Agrobacterium group</taxon>
        <taxon>Pararhizobium</taxon>
    </lineage>
</organism>
<feature type="transmembrane region" description="Helical" evidence="1">
    <location>
        <begin position="146"/>
        <end position="167"/>
    </location>
</feature>
<feature type="domain" description="Heparan-alpha-glucosaminide N-acetyltransferase catalytic" evidence="2">
    <location>
        <begin position="23"/>
        <end position="245"/>
    </location>
</feature>
<evidence type="ECO:0000313" key="3">
    <source>
        <dbReference type="EMBL" id="MDQ0320055.1"/>
    </source>
</evidence>
<evidence type="ECO:0000259" key="2">
    <source>
        <dbReference type="Pfam" id="PF07786"/>
    </source>
</evidence>
<dbReference type="InterPro" id="IPR012429">
    <property type="entry name" value="HGSNAT_cat"/>
</dbReference>
<feature type="transmembrane region" description="Helical" evidence="1">
    <location>
        <begin position="26"/>
        <end position="45"/>
    </location>
</feature>
<reference evidence="3 4" key="1">
    <citation type="submission" date="2023-07" db="EMBL/GenBank/DDBJ databases">
        <title>Genomic Encyclopedia of Type Strains, Phase IV (KMG-IV): sequencing the most valuable type-strain genomes for metagenomic binning, comparative biology and taxonomic classification.</title>
        <authorList>
            <person name="Goeker M."/>
        </authorList>
    </citation>
    <scope>NUCLEOTIDE SEQUENCE [LARGE SCALE GENOMIC DNA]</scope>
    <source>
        <strain evidence="3 4">DSM 1112</strain>
    </source>
</reference>